<reference evidence="2" key="1">
    <citation type="submission" date="2016-10" db="EMBL/GenBank/DDBJ databases">
        <authorList>
            <person name="Varghese N."/>
            <person name="Submissions S."/>
        </authorList>
    </citation>
    <scope>NUCLEOTIDE SEQUENCE [LARGE SCALE GENOMIC DNA]</scope>
    <source>
        <strain evidence="2">DSM 22951</strain>
    </source>
</reference>
<dbReference type="EMBL" id="UESZ01000001">
    <property type="protein sequence ID" value="SSA34742.1"/>
    <property type="molecule type" value="Genomic_DNA"/>
</dbReference>
<evidence type="ECO:0000313" key="1">
    <source>
        <dbReference type="EMBL" id="SSA34742.1"/>
    </source>
</evidence>
<accession>A0A2Y9BTW8</accession>
<evidence type="ECO:0000313" key="2">
    <source>
        <dbReference type="Proteomes" id="UP000250028"/>
    </source>
</evidence>
<gene>
    <name evidence="1" type="ORF">SAMN04489750_2067</name>
</gene>
<organism evidence="1 2">
    <name type="scientific">Branchiibius hedensis</name>
    <dbReference type="NCBI Taxonomy" id="672460"/>
    <lineage>
        <taxon>Bacteria</taxon>
        <taxon>Bacillati</taxon>
        <taxon>Actinomycetota</taxon>
        <taxon>Actinomycetes</taxon>
        <taxon>Micrococcales</taxon>
        <taxon>Dermacoccaceae</taxon>
        <taxon>Branchiibius</taxon>
    </lineage>
</organism>
<keyword evidence="2" id="KW-1185">Reference proteome</keyword>
<sequence>MTIIRGADADWRVLQEALADVRRSAPHLQTELLLGGSAEIAASVGAE</sequence>
<name>A0A2Y9BTW8_9MICO</name>
<dbReference type="RefSeq" id="WP_170119827.1">
    <property type="nucleotide sequence ID" value="NZ_QGDN01000001.1"/>
</dbReference>
<dbReference type="Proteomes" id="UP000250028">
    <property type="component" value="Unassembled WGS sequence"/>
</dbReference>
<dbReference type="AlphaFoldDB" id="A0A2Y9BTW8"/>
<protein>
    <submittedName>
        <fullName evidence="1">Uncharacterized protein</fullName>
    </submittedName>
</protein>
<proteinExistence type="predicted"/>